<feature type="transmembrane region" description="Helical" evidence="5">
    <location>
        <begin position="231"/>
        <end position="250"/>
    </location>
</feature>
<keyword evidence="5" id="KW-0813">Transport</keyword>
<protein>
    <recommendedName>
        <fullName evidence="5">Sec-independent protein translocase protein TatC</fullName>
    </recommendedName>
</protein>
<proteinExistence type="inferred from homology"/>
<dbReference type="PANTHER" id="PTHR30371">
    <property type="entry name" value="SEC-INDEPENDENT PROTEIN TRANSLOCASE PROTEIN TATC"/>
    <property type="match status" value="1"/>
</dbReference>
<dbReference type="PRINTS" id="PR01840">
    <property type="entry name" value="TATCFAMILY"/>
</dbReference>
<gene>
    <name evidence="5 7" type="primary">tatC</name>
    <name evidence="7" type="ORF">HHL22_11455</name>
</gene>
<evidence type="ECO:0000256" key="5">
    <source>
        <dbReference type="HAMAP-Rule" id="MF_00902"/>
    </source>
</evidence>
<keyword evidence="3 5" id="KW-1133">Transmembrane helix</keyword>
<dbReference type="EMBL" id="JABBGH010000002">
    <property type="protein sequence ID" value="NML65820.1"/>
    <property type="molecule type" value="Genomic_DNA"/>
</dbReference>
<keyword evidence="2 5" id="KW-0812">Transmembrane</keyword>
<name>A0A7Y0FMV7_9BACT</name>
<dbReference type="NCBIfam" id="TIGR00945">
    <property type="entry name" value="tatC"/>
    <property type="match status" value="1"/>
</dbReference>
<evidence type="ECO:0000256" key="2">
    <source>
        <dbReference type="ARBA" id="ARBA00022692"/>
    </source>
</evidence>
<comment type="function">
    <text evidence="5">Part of the twin-arginine translocation (Tat) system that transports large folded proteins containing a characteristic twin-arginine motif in their signal peptide across membranes.</text>
</comment>
<comment type="subunit">
    <text evidence="5">Forms a complex with TatA.</text>
</comment>
<accession>A0A7Y0FMV7</accession>
<dbReference type="GO" id="GO:0043953">
    <property type="term" value="P:protein transport by the Tat complex"/>
    <property type="evidence" value="ECO:0007669"/>
    <property type="project" value="UniProtKB-UniRule"/>
</dbReference>
<feature type="region of interest" description="Disordered" evidence="6">
    <location>
        <begin position="266"/>
        <end position="322"/>
    </location>
</feature>
<comment type="caution">
    <text evidence="7">The sequence shown here is derived from an EMBL/GenBank/DDBJ whole genome shotgun (WGS) entry which is preliminary data.</text>
</comment>
<dbReference type="HAMAP" id="MF_00902">
    <property type="entry name" value="TatC"/>
    <property type="match status" value="1"/>
</dbReference>
<dbReference type="GO" id="GO:0009977">
    <property type="term" value="F:proton motive force dependent protein transmembrane transporter activity"/>
    <property type="evidence" value="ECO:0007669"/>
    <property type="project" value="TreeGrafter"/>
</dbReference>
<dbReference type="InterPro" id="IPR002033">
    <property type="entry name" value="TatC"/>
</dbReference>
<dbReference type="Proteomes" id="UP000559626">
    <property type="component" value="Unassembled WGS sequence"/>
</dbReference>
<dbReference type="AlphaFoldDB" id="A0A7Y0FMV7"/>
<organism evidence="7 8">
    <name type="scientific">Hymenobacter polaris</name>
    <dbReference type="NCBI Taxonomy" id="2682546"/>
    <lineage>
        <taxon>Bacteria</taxon>
        <taxon>Pseudomonadati</taxon>
        <taxon>Bacteroidota</taxon>
        <taxon>Cytophagia</taxon>
        <taxon>Cytophagales</taxon>
        <taxon>Hymenobacteraceae</taxon>
        <taxon>Hymenobacter</taxon>
    </lineage>
</organism>
<evidence type="ECO:0000256" key="4">
    <source>
        <dbReference type="ARBA" id="ARBA00023136"/>
    </source>
</evidence>
<feature type="transmembrane region" description="Helical" evidence="5">
    <location>
        <begin position="12"/>
        <end position="30"/>
    </location>
</feature>
<feature type="transmembrane region" description="Helical" evidence="5">
    <location>
        <begin position="208"/>
        <end position="225"/>
    </location>
</feature>
<keyword evidence="5" id="KW-0811">Translocation</keyword>
<feature type="transmembrane region" description="Helical" evidence="5">
    <location>
        <begin position="170"/>
        <end position="196"/>
    </location>
</feature>
<evidence type="ECO:0000256" key="3">
    <source>
        <dbReference type="ARBA" id="ARBA00022989"/>
    </source>
</evidence>
<keyword evidence="5" id="KW-0653">Protein transport</keyword>
<sequence>MSFIDHLEELRWHIIRAAIAVVVFTLVAFLNKQFLFHTLILGPSRPDFWTYQMFCKVGHFFGSTEPCENQINFIIQNREMSGQLTLHISAAFIAGLCLTFPYLFWELWRFIKPGLYPHERQNSRGAVFFVSLLFGFGLLFGYYIAAPLSIQFLANYTVDPTIQNQMDLQSYISTLTTMTLSCAFVFELPMIVFFLAKAGIVTPELMRLYRKHAIVVILIIAAVITPPDISAQIIVTIPILLLYELSIYIAHVVKRDRTAALNAELANRQQQGPPPPSPPVPPMSLPGQPGTPPPYQPAPATIERGSYSSSSGNYPGNGGLPM</sequence>
<reference evidence="7 8" key="1">
    <citation type="submission" date="2020-04" db="EMBL/GenBank/DDBJ databases">
        <title>Hymenobacter polaris sp. nov., isolated from Arctic soil.</title>
        <authorList>
            <person name="Dahal R.H."/>
        </authorList>
    </citation>
    <scope>NUCLEOTIDE SEQUENCE [LARGE SCALE GENOMIC DNA]</scope>
    <source>
        <strain evidence="7 8">RP-2-7</strain>
    </source>
</reference>
<evidence type="ECO:0000313" key="7">
    <source>
        <dbReference type="EMBL" id="NML65820.1"/>
    </source>
</evidence>
<dbReference type="GO" id="GO:0065002">
    <property type="term" value="P:intracellular protein transmembrane transport"/>
    <property type="evidence" value="ECO:0007669"/>
    <property type="project" value="TreeGrafter"/>
</dbReference>
<dbReference type="GO" id="GO:0033281">
    <property type="term" value="C:TAT protein transport complex"/>
    <property type="evidence" value="ECO:0007669"/>
    <property type="project" value="UniProtKB-UniRule"/>
</dbReference>
<evidence type="ECO:0000256" key="6">
    <source>
        <dbReference type="SAM" id="MobiDB-lite"/>
    </source>
</evidence>
<comment type="similarity">
    <text evidence="5">Belongs to the TatC family.</text>
</comment>
<evidence type="ECO:0000313" key="8">
    <source>
        <dbReference type="Proteomes" id="UP000559626"/>
    </source>
</evidence>
<comment type="subcellular location">
    <subcellularLocation>
        <location evidence="5">Cell membrane</location>
        <topology evidence="5">Multi-pass membrane protein</topology>
    </subcellularLocation>
    <subcellularLocation>
        <location evidence="1">Membrane</location>
        <topology evidence="1">Multi-pass membrane protein</topology>
    </subcellularLocation>
</comment>
<feature type="compositionally biased region" description="Low complexity" evidence="6">
    <location>
        <begin position="298"/>
        <end position="314"/>
    </location>
</feature>
<evidence type="ECO:0000256" key="1">
    <source>
        <dbReference type="ARBA" id="ARBA00004141"/>
    </source>
</evidence>
<keyword evidence="4 5" id="KW-0472">Membrane</keyword>
<keyword evidence="8" id="KW-1185">Reference proteome</keyword>
<feature type="transmembrane region" description="Helical" evidence="5">
    <location>
        <begin position="126"/>
        <end position="150"/>
    </location>
</feature>
<feature type="transmembrane region" description="Helical" evidence="5">
    <location>
        <begin position="86"/>
        <end position="105"/>
    </location>
</feature>
<feature type="compositionally biased region" description="Pro residues" evidence="6">
    <location>
        <begin position="272"/>
        <end position="297"/>
    </location>
</feature>
<keyword evidence="5" id="KW-1003">Cell membrane</keyword>
<dbReference type="PANTHER" id="PTHR30371:SF0">
    <property type="entry name" value="SEC-INDEPENDENT PROTEIN TRANSLOCASE PROTEIN TATC, CHLOROPLASTIC-RELATED"/>
    <property type="match status" value="1"/>
</dbReference>
<dbReference type="Pfam" id="PF00902">
    <property type="entry name" value="TatC"/>
    <property type="match status" value="1"/>
</dbReference>